<dbReference type="InterPro" id="IPR050111">
    <property type="entry name" value="C-type_lectin/snaclec_domain"/>
</dbReference>
<reference evidence="3" key="1">
    <citation type="submission" date="2023-06" db="EMBL/GenBank/DDBJ databases">
        <title>Genomic analysis of the entomopathogenic nematode Steinernema hermaphroditum.</title>
        <authorList>
            <person name="Schwarz E.M."/>
            <person name="Heppert J.K."/>
            <person name="Baniya A."/>
            <person name="Schwartz H.T."/>
            <person name="Tan C.-H."/>
            <person name="Antoshechkin I."/>
            <person name="Sternberg P.W."/>
            <person name="Goodrich-Blair H."/>
            <person name="Dillman A.R."/>
        </authorList>
    </citation>
    <scope>NUCLEOTIDE SEQUENCE</scope>
    <source>
        <strain evidence="3">PS9179</strain>
        <tissue evidence="3">Whole animal</tissue>
    </source>
</reference>
<evidence type="ECO:0000256" key="1">
    <source>
        <dbReference type="SAM" id="SignalP"/>
    </source>
</evidence>
<feature type="signal peptide" evidence="1">
    <location>
        <begin position="1"/>
        <end position="21"/>
    </location>
</feature>
<comment type="caution">
    <text evidence="3">The sequence shown here is derived from an EMBL/GenBank/DDBJ whole genome shotgun (WGS) entry which is preliminary data.</text>
</comment>
<name>A0AA39IBG0_9BILA</name>
<dbReference type="InterPro" id="IPR016186">
    <property type="entry name" value="C-type_lectin-like/link_sf"/>
</dbReference>
<accession>A0AA39IBG0</accession>
<dbReference type="AlphaFoldDB" id="A0AA39IBG0"/>
<dbReference type="SMART" id="SM00034">
    <property type="entry name" value="CLECT"/>
    <property type="match status" value="1"/>
</dbReference>
<keyword evidence="1" id="KW-0732">Signal</keyword>
<dbReference type="SUPFAM" id="SSF56436">
    <property type="entry name" value="C-type lectin-like"/>
    <property type="match status" value="1"/>
</dbReference>
<dbReference type="PANTHER" id="PTHR22803">
    <property type="entry name" value="MANNOSE, PHOSPHOLIPASE, LECTIN RECEPTOR RELATED"/>
    <property type="match status" value="1"/>
</dbReference>
<dbReference type="InterPro" id="IPR016187">
    <property type="entry name" value="CTDL_fold"/>
</dbReference>
<proteinExistence type="predicted"/>
<dbReference type="Pfam" id="PF00059">
    <property type="entry name" value="Lectin_C"/>
    <property type="match status" value="1"/>
</dbReference>
<feature type="domain" description="C-type lectin" evidence="2">
    <location>
        <begin position="38"/>
        <end position="146"/>
    </location>
</feature>
<evidence type="ECO:0000313" key="3">
    <source>
        <dbReference type="EMBL" id="KAK0420461.1"/>
    </source>
</evidence>
<dbReference type="PROSITE" id="PS50041">
    <property type="entry name" value="C_TYPE_LECTIN_2"/>
    <property type="match status" value="1"/>
</dbReference>
<dbReference type="CDD" id="cd00037">
    <property type="entry name" value="CLECT"/>
    <property type="match status" value="1"/>
</dbReference>
<dbReference type="InterPro" id="IPR001304">
    <property type="entry name" value="C-type_lectin-like"/>
</dbReference>
<protein>
    <recommendedName>
        <fullName evidence="2">C-type lectin domain-containing protein</fullName>
    </recommendedName>
</protein>
<keyword evidence="4" id="KW-1185">Reference proteome</keyword>
<feature type="chain" id="PRO_5041273576" description="C-type lectin domain-containing protein" evidence="1">
    <location>
        <begin position="22"/>
        <end position="163"/>
    </location>
</feature>
<sequence>MIGRCVLISFLTFSAFLPALPVAENASGRSVENSDFWYVINSNNLSFEEAEEHCITLKGHLASIHSAAEHNVVKELLKLHGIEDDYAVRLGGHRLPNTTTFIWTDQSAWDFDEWYSRQPKEGDTVITFYGGWVAIDREENLISVCKVPASSLRKAMKSMINNK</sequence>
<gene>
    <name evidence="3" type="ORF">QR680_014695</name>
</gene>
<dbReference type="Proteomes" id="UP001175271">
    <property type="component" value="Unassembled WGS sequence"/>
</dbReference>
<dbReference type="Gene3D" id="3.10.100.10">
    <property type="entry name" value="Mannose-Binding Protein A, subunit A"/>
    <property type="match status" value="1"/>
</dbReference>
<evidence type="ECO:0000259" key="2">
    <source>
        <dbReference type="PROSITE" id="PS50041"/>
    </source>
</evidence>
<organism evidence="3 4">
    <name type="scientific">Steinernema hermaphroditum</name>
    <dbReference type="NCBI Taxonomy" id="289476"/>
    <lineage>
        <taxon>Eukaryota</taxon>
        <taxon>Metazoa</taxon>
        <taxon>Ecdysozoa</taxon>
        <taxon>Nematoda</taxon>
        <taxon>Chromadorea</taxon>
        <taxon>Rhabditida</taxon>
        <taxon>Tylenchina</taxon>
        <taxon>Panagrolaimomorpha</taxon>
        <taxon>Strongyloidoidea</taxon>
        <taxon>Steinernematidae</taxon>
        <taxon>Steinernema</taxon>
    </lineage>
</organism>
<evidence type="ECO:0000313" key="4">
    <source>
        <dbReference type="Proteomes" id="UP001175271"/>
    </source>
</evidence>
<dbReference type="EMBL" id="JAUCMV010000002">
    <property type="protein sequence ID" value="KAK0420461.1"/>
    <property type="molecule type" value="Genomic_DNA"/>
</dbReference>